<evidence type="ECO:0000256" key="2">
    <source>
        <dbReference type="ARBA" id="ARBA00009320"/>
    </source>
</evidence>
<proteinExistence type="inferred from homology"/>
<accession>A0A6N7QLD7</accession>
<dbReference type="GO" id="GO:0008696">
    <property type="term" value="F:4-amino-4-deoxychorismate lyase activity"/>
    <property type="evidence" value="ECO:0007669"/>
    <property type="project" value="UniProtKB-UniRule"/>
</dbReference>
<dbReference type="PANTHER" id="PTHR42743">
    <property type="entry name" value="AMINO-ACID AMINOTRANSFERASE"/>
    <property type="match status" value="1"/>
</dbReference>
<name>A0A6N7QLD7_9GAMM</name>
<dbReference type="Pfam" id="PF01063">
    <property type="entry name" value="Aminotran_4"/>
    <property type="match status" value="1"/>
</dbReference>
<reference evidence="11 12" key="1">
    <citation type="submission" date="2019-11" db="EMBL/GenBank/DDBJ databases">
        <authorList>
            <person name="Zhang X.Y."/>
        </authorList>
    </citation>
    <scope>NUCLEOTIDE SEQUENCE [LARGE SCALE GENOMIC DNA]</scope>
    <source>
        <strain evidence="11 12">C176</strain>
    </source>
</reference>
<evidence type="ECO:0000313" key="12">
    <source>
        <dbReference type="Proteomes" id="UP000433788"/>
    </source>
</evidence>
<dbReference type="SUPFAM" id="SSF56752">
    <property type="entry name" value="D-aminoacid aminotransferase-like PLP-dependent enzymes"/>
    <property type="match status" value="1"/>
</dbReference>
<dbReference type="NCBIfam" id="TIGR03461">
    <property type="entry name" value="pabC_Proteo"/>
    <property type="match status" value="1"/>
</dbReference>
<dbReference type="InterPro" id="IPR043131">
    <property type="entry name" value="BCAT-like_N"/>
</dbReference>
<protein>
    <recommendedName>
        <fullName evidence="8 10">Aminodeoxychorismate lyase</fullName>
        <ecNumber evidence="8 10">4.1.3.38</ecNumber>
    </recommendedName>
</protein>
<dbReference type="EMBL" id="WJPP01000001">
    <property type="protein sequence ID" value="MRH77296.1"/>
    <property type="molecule type" value="Genomic_DNA"/>
</dbReference>
<organism evidence="11 12">
    <name type="scientific">Spiribacter salilacus</name>
    <dbReference type="NCBI Taxonomy" id="2664894"/>
    <lineage>
        <taxon>Bacteria</taxon>
        <taxon>Pseudomonadati</taxon>
        <taxon>Pseudomonadota</taxon>
        <taxon>Gammaproteobacteria</taxon>
        <taxon>Chromatiales</taxon>
        <taxon>Ectothiorhodospiraceae</taxon>
        <taxon>Spiribacter</taxon>
    </lineage>
</organism>
<evidence type="ECO:0000256" key="1">
    <source>
        <dbReference type="ARBA" id="ARBA00001933"/>
    </source>
</evidence>
<evidence type="ECO:0000256" key="5">
    <source>
        <dbReference type="ARBA" id="ARBA00022909"/>
    </source>
</evidence>
<dbReference type="RefSeq" id="WP_153718358.1">
    <property type="nucleotide sequence ID" value="NZ_WJPP01000001.1"/>
</dbReference>
<evidence type="ECO:0000256" key="7">
    <source>
        <dbReference type="ARBA" id="ARBA00035633"/>
    </source>
</evidence>
<evidence type="ECO:0000256" key="8">
    <source>
        <dbReference type="ARBA" id="ARBA00035676"/>
    </source>
</evidence>
<keyword evidence="6 11" id="KW-0456">Lyase</keyword>
<keyword evidence="12" id="KW-1185">Reference proteome</keyword>
<evidence type="ECO:0000256" key="10">
    <source>
        <dbReference type="NCBIfam" id="TIGR03461"/>
    </source>
</evidence>
<dbReference type="CDD" id="cd01559">
    <property type="entry name" value="ADCL_like"/>
    <property type="match status" value="1"/>
</dbReference>
<dbReference type="InterPro" id="IPR050571">
    <property type="entry name" value="Class-IV_PLP-Dep_Aminotrnsfr"/>
</dbReference>
<keyword evidence="4" id="KW-0663">Pyridoxal phosphate</keyword>
<dbReference type="InterPro" id="IPR001544">
    <property type="entry name" value="Aminotrans_IV"/>
</dbReference>
<evidence type="ECO:0000313" key="11">
    <source>
        <dbReference type="EMBL" id="MRH77296.1"/>
    </source>
</evidence>
<dbReference type="GO" id="GO:0046656">
    <property type="term" value="P:folic acid biosynthetic process"/>
    <property type="evidence" value="ECO:0007669"/>
    <property type="project" value="UniProtKB-KW"/>
</dbReference>
<comment type="similarity">
    <text evidence="2">Belongs to the class-IV pyridoxal-phosphate-dependent aminotransferase family.</text>
</comment>
<dbReference type="AlphaFoldDB" id="A0A6N7QLD7"/>
<dbReference type="GO" id="GO:0008153">
    <property type="term" value="P:4-aminobenzoate biosynthetic process"/>
    <property type="evidence" value="ECO:0007669"/>
    <property type="project" value="UniProtKB-UniRule"/>
</dbReference>
<dbReference type="InterPro" id="IPR017824">
    <property type="entry name" value="Aminodeoxychorismate_lyase_IV"/>
</dbReference>
<evidence type="ECO:0000256" key="6">
    <source>
        <dbReference type="ARBA" id="ARBA00023239"/>
    </source>
</evidence>
<dbReference type="InterPro" id="IPR036038">
    <property type="entry name" value="Aminotransferase-like"/>
</dbReference>
<comment type="caution">
    <text evidence="11">The sequence shown here is derived from an EMBL/GenBank/DDBJ whole genome shotgun (WGS) entry which is preliminary data.</text>
</comment>
<evidence type="ECO:0000256" key="4">
    <source>
        <dbReference type="ARBA" id="ARBA00022898"/>
    </source>
</evidence>
<comment type="subunit">
    <text evidence="3">Homodimer.</text>
</comment>
<dbReference type="Proteomes" id="UP000433788">
    <property type="component" value="Unassembled WGS sequence"/>
</dbReference>
<comment type="pathway">
    <text evidence="7">Cofactor biosynthesis; tetrahydrofolate biosynthesis; 4-aminobenzoate from chorismate: step 2/2.</text>
</comment>
<dbReference type="EC" id="4.1.3.38" evidence="8 10"/>
<dbReference type="GO" id="GO:0030170">
    <property type="term" value="F:pyridoxal phosphate binding"/>
    <property type="evidence" value="ECO:0007669"/>
    <property type="project" value="InterPro"/>
</dbReference>
<comment type="catalytic activity">
    <reaction evidence="9">
        <text>4-amino-4-deoxychorismate = 4-aminobenzoate + pyruvate + H(+)</text>
        <dbReference type="Rhea" id="RHEA:16201"/>
        <dbReference type="ChEBI" id="CHEBI:15361"/>
        <dbReference type="ChEBI" id="CHEBI:15378"/>
        <dbReference type="ChEBI" id="CHEBI:17836"/>
        <dbReference type="ChEBI" id="CHEBI:58406"/>
        <dbReference type="EC" id="4.1.3.38"/>
    </reaction>
</comment>
<comment type="cofactor">
    <cofactor evidence="1">
        <name>pyridoxal 5'-phosphate</name>
        <dbReference type="ChEBI" id="CHEBI:597326"/>
    </cofactor>
</comment>
<sequence>MARLSLPACLIDGQPQHQVEVTDRGLAYGDGVFETIAIVDGVPALWQAHLNRLQAGCQQLGFSAPTQQALEQDLAALDLPDVGVLKLIATRGSGGRGYAPPDAPTPRRVVQILPPRPALEAEHSGITVRWCQTRLAAQPALAGIKHLNRLEQVLARQECQADGSAEGLMCDVKGGLVEATAGNLLIDQGKEWIFPTGVDCGVAGVMQSYLGRLADQWGINVVHRAFMPSEMNDATALLICNSLIGVVPVYAIGTQKLASSLNYERIREHLITQRLIAV</sequence>
<dbReference type="Gene3D" id="3.30.470.10">
    <property type="match status" value="1"/>
</dbReference>
<dbReference type="Gene3D" id="3.20.10.10">
    <property type="entry name" value="D-amino Acid Aminotransferase, subunit A, domain 2"/>
    <property type="match status" value="1"/>
</dbReference>
<evidence type="ECO:0000256" key="9">
    <source>
        <dbReference type="ARBA" id="ARBA00049529"/>
    </source>
</evidence>
<dbReference type="GO" id="GO:0005829">
    <property type="term" value="C:cytosol"/>
    <property type="evidence" value="ECO:0007669"/>
    <property type="project" value="TreeGrafter"/>
</dbReference>
<dbReference type="PANTHER" id="PTHR42743:SF2">
    <property type="entry name" value="AMINODEOXYCHORISMATE LYASE"/>
    <property type="match status" value="1"/>
</dbReference>
<gene>
    <name evidence="11" type="primary">pabC</name>
    <name evidence="11" type="ORF">GH984_01025</name>
</gene>
<evidence type="ECO:0000256" key="3">
    <source>
        <dbReference type="ARBA" id="ARBA00011738"/>
    </source>
</evidence>
<dbReference type="InterPro" id="IPR043132">
    <property type="entry name" value="BCAT-like_C"/>
</dbReference>
<keyword evidence="5" id="KW-0289">Folate biosynthesis</keyword>